<dbReference type="FunFam" id="3.40.50.150:FF:000017">
    <property type="entry name" value="probable 18S rRNA (Guanine-N(7))-methyltransferase"/>
    <property type="match status" value="1"/>
</dbReference>
<dbReference type="GO" id="GO:0009097">
    <property type="term" value="P:isoleucine biosynthetic process"/>
    <property type="evidence" value="ECO:0007669"/>
    <property type="project" value="InterPro"/>
</dbReference>
<dbReference type="Pfam" id="PF14608">
    <property type="entry name" value="zf-CCCH_2"/>
    <property type="match status" value="2"/>
</dbReference>
<dbReference type="GO" id="GO:0004386">
    <property type="term" value="F:helicase activity"/>
    <property type="evidence" value="ECO:0007669"/>
    <property type="project" value="InterPro"/>
</dbReference>
<dbReference type="NCBIfam" id="TIGR01296">
    <property type="entry name" value="asd_B"/>
    <property type="match status" value="1"/>
</dbReference>
<dbReference type="SUPFAM" id="SSF51735">
    <property type="entry name" value="NAD(P)-binding Rossmann-fold domains"/>
    <property type="match status" value="1"/>
</dbReference>
<dbReference type="InterPro" id="IPR036855">
    <property type="entry name" value="Znf_CCCH_sf"/>
</dbReference>
<comment type="subcellular location">
    <subcellularLocation>
        <location evidence="2">Cytoplasm</location>
    </subcellularLocation>
    <subcellularLocation>
        <location evidence="1">Nucleus</location>
    </subcellularLocation>
</comment>
<dbReference type="Gene3D" id="3.40.50.720">
    <property type="entry name" value="NAD(P)-binding Rossmann-like Domain"/>
    <property type="match status" value="1"/>
</dbReference>
<gene>
    <name evidence="16" type="ORF">AK812_SmicGene7296</name>
</gene>
<dbReference type="InterPro" id="IPR041679">
    <property type="entry name" value="DNA2/NAM7-like_C"/>
</dbReference>
<organism evidence="16 17">
    <name type="scientific">Symbiodinium microadriaticum</name>
    <name type="common">Dinoflagellate</name>
    <name type="synonym">Zooxanthella microadriatica</name>
    <dbReference type="NCBI Taxonomy" id="2951"/>
    <lineage>
        <taxon>Eukaryota</taxon>
        <taxon>Sar</taxon>
        <taxon>Alveolata</taxon>
        <taxon>Dinophyceae</taxon>
        <taxon>Suessiales</taxon>
        <taxon>Symbiodiniaceae</taxon>
        <taxon>Symbiodinium</taxon>
    </lineage>
</organism>
<keyword evidence="9 13" id="KW-0479">Metal-binding</keyword>
<name>A0A1Q9ENV2_SYMMI</name>
<keyword evidence="10 13" id="KW-0863">Zinc-finger</keyword>
<comment type="similarity">
    <text evidence="4">Belongs to the aspartate-semialdehyde dehydrogenase family.</text>
</comment>
<evidence type="ECO:0000256" key="4">
    <source>
        <dbReference type="ARBA" id="ARBA00010584"/>
    </source>
</evidence>
<evidence type="ECO:0000256" key="7">
    <source>
        <dbReference type="ARBA" id="ARBA00022679"/>
    </source>
</evidence>
<dbReference type="GO" id="GO:0009089">
    <property type="term" value="P:lysine biosynthetic process via diaminopimelate"/>
    <property type="evidence" value="ECO:0007669"/>
    <property type="project" value="InterPro"/>
</dbReference>
<dbReference type="InterPro" id="IPR036869">
    <property type="entry name" value="J_dom_sf"/>
</dbReference>
<comment type="similarity">
    <text evidence="3">Belongs to the class I-like SAM-binding methyltransferase superfamily. BUD23/WBSCR22 family.</text>
</comment>
<feature type="zinc finger region" description="C3H1-type" evidence="13">
    <location>
        <begin position="1536"/>
        <end position="1563"/>
    </location>
</feature>
<dbReference type="Proteomes" id="UP000186817">
    <property type="component" value="Unassembled WGS sequence"/>
</dbReference>
<dbReference type="Pfam" id="PF18345">
    <property type="entry name" value="zf_CCCH_4"/>
    <property type="match status" value="1"/>
</dbReference>
<dbReference type="SUPFAM" id="SSF50044">
    <property type="entry name" value="SH3-domain"/>
    <property type="match status" value="1"/>
</dbReference>
<dbReference type="GO" id="GO:0051287">
    <property type="term" value="F:NAD binding"/>
    <property type="evidence" value="ECO:0007669"/>
    <property type="project" value="InterPro"/>
</dbReference>
<keyword evidence="6 16" id="KW-0489">Methyltransferase</keyword>
<dbReference type="PANTHER" id="PTHR12734:SF0">
    <property type="entry name" value="18S RRNA (GUANINE-N(7))-METHYLTRANSFERASE-RELATED"/>
    <property type="match status" value="1"/>
</dbReference>
<dbReference type="PANTHER" id="PTHR12734">
    <property type="entry name" value="METHYLTRANSFERASE-RELATED"/>
    <property type="match status" value="1"/>
</dbReference>
<dbReference type="GO" id="GO:0016435">
    <property type="term" value="F:rRNA (guanine) methyltransferase activity"/>
    <property type="evidence" value="ECO:0007669"/>
    <property type="project" value="InterPro"/>
</dbReference>
<feature type="domain" description="C3H1-type" evidence="15">
    <location>
        <begin position="1640"/>
        <end position="1666"/>
    </location>
</feature>
<feature type="region of interest" description="Disordered" evidence="14">
    <location>
        <begin position="1151"/>
        <end position="1181"/>
    </location>
</feature>
<dbReference type="InterPro" id="IPR041677">
    <property type="entry name" value="DNA2/NAM7_AAA_11"/>
</dbReference>
<evidence type="ECO:0000256" key="10">
    <source>
        <dbReference type="ARBA" id="ARBA00022771"/>
    </source>
</evidence>
<dbReference type="Gene3D" id="3.40.50.150">
    <property type="entry name" value="Vaccinia Virus protein VP39"/>
    <property type="match status" value="1"/>
</dbReference>
<keyword evidence="8" id="KW-0949">S-adenosyl-L-methionine</keyword>
<dbReference type="GO" id="GO:0005737">
    <property type="term" value="C:cytoplasm"/>
    <property type="evidence" value="ECO:0007669"/>
    <property type="project" value="UniProtKB-SubCell"/>
</dbReference>
<evidence type="ECO:0000256" key="13">
    <source>
        <dbReference type="PROSITE-ProRule" id="PRU00723"/>
    </source>
</evidence>
<keyword evidence="11 13" id="KW-0862">Zinc</keyword>
<dbReference type="SUPFAM" id="SSF55347">
    <property type="entry name" value="Glyceraldehyde-3-phosphate dehydrogenase-like, C-terminal domain"/>
    <property type="match status" value="1"/>
</dbReference>
<dbReference type="GO" id="GO:0008270">
    <property type="term" value="F:zinc ion binding"/>
    <property type="evidence" value="ECO:0007669"/>
    <property type="project" value="UniProtKB-KW"/>
</dbReference>
<dbReference type="InterPro" id="IPR005986">
    <property type="entry name" value="Asp_semialdehyde_DH_beta"/>
</dbReference>
<dbReference type="Pfam" id="PF01118">
    <property type="entry name" value="Semialdhyde_dh"/>
    <property type="match status" value="1"/>
</dbReference>
<dbReference type="InterPro" id="IPR036028">
    <property type="entry name" value="SH3-like_dom_sf"/>
</dbReference>
<dbReference type="GO" id="GO:0046983">
    <property type="term" value="F:protein dimerization activity"/>
    <property type="evidence" value="ECO:0007669"/>
    <property type="project" value="InterPro"/>
</dbReference>
<dbReference type="NCBIfam" id="NF011456">
    <property type="entry name" value="PRK14874.1"/>
    <property type="match status" value="1"/>
</dbReference>
<dbReference type="GO" id="GO:0050661">
    <property type="term" value="F:NADP binding"/>
    <property type="evidence" value="ECO:0007669"/>
    <property type="project" value="InterPro"/>
</dbReference>
<evidence type="ECO:0000256" key="12">
    <source>
        <dbReference type="ARBA" id="ARBA00023242"/>
    </source>
</evidence>
<evidence type="ECO:0000256" key="1">
    <source>
        <dbReference type="ARBA" id="ARBA00004123"/>
    </source>
</evidence>
<comment type="caution">
    <text evidence="16">The sequence shown here is derived from an EMBL/GenBank/DDBJ whole genome shotgun (WGS) entry which is preliminary data.</text>
</comment>
<evidence type="ECO:0000256" key="14">
    <source>
        <dbReference type="SAM" id="MobiDB-lite"/>
    </source>
</evidence>
<dbReference type="CDD" id="cd02440">
    <property type="entry name" value="AdoMet_MTases"/>
    <property type="match status" value="1"/>
</dbReference>
<dbReference type="Gene3D" id="3.40.50.300">
    <property type="entry name" value="P-loop containing nucleotide triphosphate hydrolases"/>
    <property type="match status" value="2"/>
</dbReference>
<dbReference type="Pfam" id="PF12589">
    <property type="entry name" value="WBS_methylT"/>
    <property type="match status" value="1"/>
</dbReference>
<dbReference type="PROSITE" id="PS50103">
    <property type="entry name" value="ZF_C3H1"/>
    <property type="match status" value="3"/>
</dbReference>
<keyword evidence="17" id="KW-1185">Reference proteome</keyword>
<protein>
    <submittedName>
        <fullName evidence="16">Putative methyltransferase WBSCR22-like</fullName>
    </submittedName>
</protein>
<dbReference type="InterPro" id="IPR000571">
    <property type="entry name" value="Znf_CCCH"/>
</dbReference>
<dbReference type="SUPFAM" id="SSF52540">
    <property type="entry name" value="P-loop containing nucleoside triphosphate hydrolases"/>
    <property type="match status" value="2"/>
</dbReference>
<dbReference type="InterPro" id="IPR029063">
    <property type="entry name" value="SAM-dependent_MTases_sf"/>
</dbReference>
<dbReference type="InterPro" id="IPR013216">
    <property type="entry name" value="Methyltransf_11"/>
</dbReference>
<dbReference type="Gene3D" id="1.10.287.110">
    <property type="entry name" value="DnaJ domain"/>
    <property type="match status" value="1"/>
</dbReference>
<dbReference type="GO" id="GO:0070476">
    <property type="term" value="P:rRNA (guanine-N7)-methylation"/>
    <property type="evidence" value="ECO:0007669"/>
    <property type="project" value="InterPro"/>
</dbReference>
<dbReference type="EMBL" id="LSRX01000103">
    <property type="protein sequence ID" value="OLQ09126.1"/>
    <property type="molecule type" value="Genomic_DNA"/>
</dbReference>
<dbReference type="CDD" id="cd02316">
    <property type="entry name" value="VcASADH2_like_N"/>
    <property type="match status" value="1"/>
</dbReference>
<feature type="domain" description="C3H1-type" evidence="15">
    <location>
        <begin position="1536"/>
        <end position="1563"/>
    </location>
</feature>
<keyword evidence="12" id="KW-0539">Nucleus</keyword>
<dbReference type="Pfam" id="PF08241">
    <property type="entry name" value="Methyltransf_11"/>
    <property type="match status" value="1"/>
</dbReference>
<dbReference type="SMART" id="SM00356">
    <property type="entry name" value="ZnF_C3H1"/>
    <property type="match status" value="3"/>
</dbReference>
<evidence type="ECO:0000256" key="11">
    <source>
        <dbReference type="ARBA" id="ARBA00022833"/>
    </source>
</evidence>
<dbReference type="InterPro" id="IPR039769">
    <property type="entry name" value="Bud23-like"/>
</dbReference>
<feature type="zinc finger region" description="C3H1-type" evidence="13">
    <location>
        <begin position="1640"/>
        <end position="1666"/>
    </location>
</feature>
<evidence type="ECO:0000256" key="5">
    <source>
        <dbReference type="ARBA" id="ARBA00022490"/>
    </source>
</evidence>
<evidence type="ECO:0000313" key="17">
    <source>
        <dbReference type="Proteomes" id="UP000186817"/>
    </source>
</evidence>
<dbReference type="InterPro" id="IPR036291">
    <property type="entry name" value="NAD(P)-bd_dom_sf"/>
</dbReference>
<evidence type="ECO:0000256" key="3">
    <source>
        <dbReference type="ARBA" id="ARBA00005547"/>
    </source>
</evidence>
<feature type="compositionally biased region" description="Basic and acidic residues" evidence="14">
    <location>
        <begin position="2041"/>
        <end position="2060"/>
    </location>
</feature>
<dbReference type="CDD" id="cd18131">
    <property type="entry name" value="ASADH_C_bac_euk_like"/>
    <property type="match status" value="1"/>
</dbReference>
<feature type="region of interest" description="Disordered" evidence="14">
    <location>
        <begin position="446"/>
        <end position="491"/>
    </location>
</feature>
<reference evidence="16 17" key="1">
    <citation type="submission" date="2016-02" db="EMBL/GenBank/DDBJ databases">
        <title>Genome analysis of coral dinoflagellate symbionts highlights evolutionary adaptations to a symbiotic lifestyle.</title>
        <authorList>
            <person name="Aranda M."/>
            <person name="Li Y."/>
            <person name="Liew Y.J."/>
            <person name="Baumgarten S."/>
            <person name="Simakov O."/>
            <person name="Wilson M."/>
            <person name="Piel J."/>
            <person name="Ashoor H."/>
            <person name="Bougouffa S."/>
            <person name="Bajic V.B."/>
            <person name="Ryu T."/>
            <person name="Ravasi T."/>
            <person name="Bayer T."/>
            <person name="Micklem G."/>
            <person name="Kim H."/>
            <person name="Bhak J."/>
            <person name="Lajeunesse T.C."/>
            <person name="Voolstra C.R."/>
        </authorList>
    </citation>
    <scope>NUCLEOTIDE SEQUENCE [LARGE SCALE GENOMIC DNA]</scope>
    <source>
        <strain evidence="16 17">CCMP2467</strain>
    </source>
</reference>
<accession>A0A1Q9ENV2</accession>
<evidence type="ECO:0000256" key="8">
    <source>
        <dbReference type="ARBA" id="ARBA00022691"/>
    </source>
</evidence>
<dbReference type="OrthoDB" id="1894490at2759"/>
<feature type="region of interest" description="Disordered" evidence="14">
    <location>
        <begin position="1492"/>
        <end position="1532"/>
    </location>
</feature>
<dbReference type="Pfam" id="PF13087">
    <property type="entry name" value="AAA_12"/>
    <property type="match status" value="1"/>
</dbReference>
<dbReference type="GO" id="GO:0009086">
    <property type="term" value="P:methionine biosynthetic process"/>
    <property type="evidence" value="ECO:0007669"/>
    <property type="project" value="InterPro"/>
</dbReference>
<dbReference type="GO" id="GO:0005730">
    <property type="term" value="C:nucleolus"/>
    <property type="evidence" value="ECO:0007669"/>
    <property type="project" value="UniProtKB-ARBA"/>
</dbReference>
<keyword evidence="7 16" id="KW-0808">Transferase</keyword>
<dbReference type="GO" id="GO:0009088">
    <property type="term" value="P:threonine biosynthetic process"/>
    <property type="evidence" value="ECO:0007669"/>
    <property type="project" value="InterPro"/>
</dbReference>
<evidence type="ECO:0000256" key="2">
    <source>
        <dbReference type="ARBA" id="ARBA00004496"/>
    </source>
</evidence>
<dbReference type="Gene3D" id="3.30.360.10">
    <property type="entry name" value="Dihydrodipicolinate Reductase, domain 2"/>
    <property type="match status" value="1"/>
</dbReference>
<dbReference type="Pfam" id="PF02774">
    <property type="entry name" value="Semialdhyde_dhC"/>
    <property type="match status" value="1"/>
</dbReference>
<evidence type="ECO:0000256" key="9">
    <source>
        <dbReference type="ARBA" id="ARBA00022723"/>
    </source>
</evidence>
<evidence type="ECO:0000259" key="15">
    <source>
        <dbReference type="PROSITE" id="PS50103"/>
    </source>
</evidence>
<feature type="region of interest" description="Disordered" evidence="14">
    <location>
        <begin position="2024"/>
        <end position="2091"/>
    </location>
</feature>
<dbReference type="Pfam" id="PF13086">
    <property type="entry name" value="AAA_11"/>
    <property type="match status" value="1"/>
</dbReference>
<dbReference type="InterPro" id="IPR012280">
    <property type="entry name" value="Semialdhyde_DH_dimer_dom"/>
</dbReference>
<dbReference type="SUPFAM" id="SSF53335">
    <property type="entry name" value="S-adenosyl-L-methionine-dependent methyltransferases"/>
    <property type="match status" value="1"/>
</dbReference>
<dbReference type="InterPro" id="IPR000534">
    <property type="entry name" value="Semialdehyde_DH_NAD-bd"/>
</dbReference>
<feature type="compositionally biased region" description="Basic residues" evidence="14">
    <location>
        <begin position="2061"/>
        <end position="2074"/>
    </location>
</feature>
<evidence type="ECO:0000256" key="6">
    <source>
        <dbReference type="ARBA" id="ARBA00022603"/>
    </source>
</evidence>
<dbReference type="Gene3D" id="4.10.1000.10">
    <property type="entry name" value="Zinc finger, CCCH-type"/>
    <property type="match status" value="3"/>
</dbReference>
<feature type="domain" description="C3H1-type" evidence="15">
    <location>
        <begin position="1588"/>
        <end position="1615"/>
    </location>
</feature>
<dbReference type="SUPFAM" id="SSF90229">
    <property type="entry name" value="CCCH zinc finger"/>
    <property type="match status" value="3"/>
</dbReference>
<keyword evidence="5" id="KW-0963">Cytoplasm</keyword>
<dbReference type="InterPro" id="IPR022238">
    <property type="entry name" value="Bud23_C"/>
</dbReference>
<proteinExistence type="inferred from homology"/>
<dbReference type="InterPro" id="IPR027417">
    <property type="entry name" value="P-loop_NTPase"/>
</dbReference>
<feature type="zinc finger region" description="C3H1-type" evidence="13">
    <location>
        <begin position="1588"/>
        <end position="1615"/>
    </location>
</feature>
<sequence length="2091" mass="230620">MPSKAKVAIASGAASAMLLAPGFVTTPGVPRALEQRSAAAAPQIAGAQSQSAPWGKAALATGLLLGSVQMSGRRQARKAQARVTASAAKVDTVGIIGCSGAVGKEMLECLEDRKFPTDKVRLFGNSSAGTKVSSSSFGEIEVEKFSLEAAQECDICLMAVSGDFSLEWGPKIAGGPKNTQVIDNSSAWRYDKDKPLVIPEINGKGQVDAPLIANPNCTTAVGAMALWPIHQKYKLKKVLMSTYQAASGAGAPGMAELEDGLSTWVKDGAVPEPKFFAHQLPFNVIPQIDKFQENGYTKEEMKVTWELQKIFGLDDDVKVSCTAVRVPTLRAHSETIVVETEEPIKPDDVRKLLESSEGVKVVDDPESLKYPMPLNATGHYDVEVGRIRQSIVFGDHGIEFFVSGDQLLRGAALNAVIIAEEPREEKEYIMHYALYADISESSAAASKWDPLQRPKPNAEADISQASREQDVGTATYTAKGPTPDEDQSLKLNRSQEAALRLVLERRRRFSLVQGPPGTGKTTTAVSIICGWLRTRRGPVLASAFSNRGTDNLAEVLHNLGVRVLRVGLCPQDRPYSFETRLRECGKQRGDAGMRHVMETIDDMDNFQAYALKPIAYDTSKQFASGVDSEDLCSGQLDLVADIQSDDDKPEPEFHWIESQLQSVLPEIPIVKCWMPPALSPSELCAAHIVLNLPIVDAVRAACERTGPFSHAKTAEAAGSPELRLQQKARVWRWSDGRGYVVHPVYPEGRRQVCTEVCFTRALLHLAGHGLLNTDVEVPKLSSQHFSVVEMQDFCRFLRAGSREGTLVRRSLASLEVFHGDGFSLQAELCDSFDDLNRDWISSSTMAALEGPAPCKPGQGPAKLALDEALQMQDMLIAGYSAPEFQAELHRRWEAAGGMELLQVKARQEACAQVQYPILQHFGFQPSRRGVAQSVAAFKEHNAHPEVAARNAKLQFLVNPPAQDEDFKRLMQIQPCGGEPSYAALRLPSLYHEDRELVRLVRQGLLGQLRAAVEHRLSNPNTIVPEKLGFLCEARTRFYFIEEKTALMVAVEEGNQEAFDLLLGFHHLLDVNVICREWSLSAAYKTYTALDIGRNCVRAGHPKCAKPMVRQLLAQGAKSAEALEVPPGRQNPFLKWREYFPDAKLDNIGAEYATGEGEDVRPDAGPQRSTNQREASPVRYSRIPPKTLPGFAWNFPDLAVEDDMEFSAVVASIKKTLRAQSCAEAEDRQRLLRQLFLEWHPDKRRGEVALATKVFQWLQRLKVEVASLSWPSTPDVTYGVANNCTRPTLGTPLATGPSKLEMRMTQLLPPLVDLGMAKLRRLLLVVCATCIGCGMGPLDKIKFPFIVIDEAAQVIEYNAPDAGYLGLELGQEVTIEYIGCKEESEWLYGSSCGESGWFPKYCVLNAPRSPPPPLPPPPPPVPSVPEEALQAVMMALAALDDADFEIVIHKELSRRPHLQVKMVLINDGDSVGSCLSSPEISPDTIKAIRKNGLTALPPPADLQEPKKLQRRESETWEKEKRERPFDPVEAPGNANPAVKRTFCKFWQENKCTKGDACTFAHGDHEIGQPIHNDSWAPTAKGQGNDQNVSRKKIICKFWQDGKCSKGPGCTFAHGEQELGQPINTEMARLFASRRSDLSSCLRLTPCKFWQEGKCTKGDACTFAHGQDVLPTAWEDSPAVILPLGKGAVQAVLVGDQCQLPATVLSQEAQKGGLDISMFDRLLSMGMEVQFLSEQYRMHPQIASFPSWRFYRGDLKSAVQESARQLPRGCTLKTHVALLHVENSACWLGEAEKNRSHPASLGSKYVAPLVSRRLLDFSMSRPEHQAPPEIFYNDEESARYATSSRMIDIQTRMTERALQLLLLPDRPCLLLDIGCGSGISGETISEAGHIWIGYDISPSMLRIAHQREVDGDLCLADAGQGMRFRPGTFDGAVSISALQWLCNVDKKGHEPFKRLRRFFELLYSCLRKGARAALQFYPEAAAQVEMITAAALRCGFGGGLVVDYPHSSKAKKHFLVIYAGFSGEQPANMPQPMEDEDEQVAVSKRERESKKRGKNQDTYKDKVLKKKEHQRKKGFGVRKDTKYTARPRKSGAF</sequence>
<evidence type="ECO:0000313" key="16">
    <source>
        <dbReference type="EMBL" id="OLQ09126.1"/>
    </source>
</evidence>
<dbReference type="SMART" id="SM00859">
    <property type="entry name" value="Semialdhyde_dh"/>
    <property type="match status" value="1"/>
</dbReference>
<dbReference type="GO" id="GO:0004073">
    <property type="term" value="F:aspartate-semialdehyde dehydrogenase activity"/>
    <property type="evidence" value="ECO:0007669"/>
    <property type="project" value="InterPro"/>
</dbReference>
<feature type="compositionally biased region" description="Basic and acidic residues" evidence="14">
    <location>
        <begin position="1502"/>
        <end position="1525"/>
    </location>
</feature>